<dbReference type="PRINTS" id="PR00111">
    <property type="entry name" value="ABHYDROLASE"/>
</dbReference>
<evidence type="ECO:0000313" key="2">
    <source>
        <dbReference type="EMBL" id="AFC26730.1"/>
    </source>
</evidence>
<dbReference type="SUPFAM" id="SSF53474">
    <property type="entry name" value="alpha/beta-Hydrolases"/>
    <property type="match status" value="1"/>
</dbReference>
<dbReference type="Proteomes" id="UP000007519">
    <property type="component" value="Chromosome"/>
</dbReference>
<dbReference type="Pfam" id="PF00561">
    <property type="entry name" value="Abhydrolase_1"/>
    <property type="match status" value="1"/>
</dbReference>
<proteinExistence type="predicted"/>
<organism evidence="2 3">
    <name type="scientific">Saprospira grandis (strain Lewin)</name>
    <dbReference type="NCBI Taxonomy" id="984262"/>
    <lineage>
        <taxon>Bacteria</taxon>
        <taxon>Pseudomonadati</taxon>
        <taxon>Bacteroidota</taxon>
        <taxon>Saprospiria</taxon>
        <taxon>Saprospirales</taxon>
        <taxon>Saprospiraceae</taxon>
        <taxon>Saprospira</taxon>
    </lineage>
</organism>
<dbReference type="InterPro" id="IPR000073">
    <property type="entry name" value="AB_hydrolase_1"/>
</dbReference>
<dbReference type="GO" id="GO:0016787">
    <property type="term" value="F:hydrolase activity"/>
    <property type="evidence" value="ECO:0007669"/>
    <property type="project" value="UniProtKB-KW"/>
</dbReference>
<dbReference type="InterPro" id="IPR029058">
    <property type="entry name" value="AB_hydrolase_fold"/>
</dbReference>
<dbReference type="AlphaFoldDB" id="H6L8K5"/>
<dbReference type="GO" id="GO:0016020">
    <property type="term" value="C:membrane"/>
    <property type="evidence" value="ECO:0007669"/>
    <property type="project" value="TreeGrafter"/>
</dbReference>
<dbReference type="OrthoDB" id="975949at2"/>
<sequence length="272" mass="31501">MSPSYHQIDFGPHRLHYGCFGHGPKALLALHGFANHGGYFEELKSLGERYRVFALDLPFHGKTKWESDHFSAQELLEIIRLILARENVQRFSLAGHSMGGRIALSLAPELLPNLEALILLAPAGLQATPSDSPILFPLFLRRFLAARLEPPGWILSIFAWARRANLLNKATYVLFRQQIEQADRRHRLFNCWISLYDFPVYKRKLKKLVREKELPLYLFYGQEDEITPGRYGQQFAQKLPSAQFHWVADGHFFLRAPLDQCLREILAQQQYF</sequence>
<evidence type="ECO:0000313" key="3">
    <source>
        <dbReference type="Proteomes" id="UP000007519"/>
    </source>
</evidence>
<dbReference type="InterPro" id="IPR050266">
    <property type="entry name" value="AB_hydrolase_sf"/>
</dbReference>
<dbReference type="STRING" id="984262.SGRA_4015"/>
<dbReference type="EMBL" id="CP002831">
    <property type="protein sequence ID" value="AFC26730.1"/>
    <property type="molecule type" value="Genomic_DNA"/>
</dbReference>
<dbReference type="PANTHER" id="PTHR43798">
    <property type="entry name" value="MONOACYLGLYCEROL LIPASE"/>
    <property type="match status" value="1"/>
</dbReference>
<gene>
    <name evidence="2" type="ordered locus">SGRA_4015</name>
</gene>
<accession>H6L8K5</accession>
<dbReference type="Gene3D" id="3.40.50.1820">
    <property type="entry name" value="alpha/beta hydrolase"/>
    <property type="match status" value="1"/>
</dbReference>
<name>H6L8K5_SAPGL</name>
<dbReference type="eggNOG" id="COG2267">
    <property type="taxonomic scope" value="Bacteria"/>
</dbReference>
<protein>
    <submittedName>
        <fullName evidence="2">Alpha/beta hydrolase fold protein</fullName>
    </submittedName>
</protein>
<dbReference type="HOGENOM" id="CLU_020336_13_2_10"/>
<dbReference type="RefSeq" id="WP_015694312.1">
    <property type="nucleotide sequence ID" value="NC_016940.1"/>
</dbReference>
<reference evidence="2 3" key="1">
    <citation type="journal article" date="2012" name="Stand. Genomic Sci.">
        <title>Complete genome sequencing and analysis of Saprospira grandis str. Lewin, a predatory marine bacterium.</title>
        <authorList>
            <person name="Saw J.H."/>
            <person name="Yuryev A."/>
            <person name="Kanbe M."/>
            <person name="Hou S."/>
            <person name="Young A.G."/>
            <person name="Aizawa S."/>
            <person name="Alam M."/>
        </authorList>
    </citation>
    <scope>NUCLEOTIDE SEQUENCE [LARGE SCALE GENOMIC DNA]</scope>
    <source>
        <strain evidence="2 3">Lewin</strain>
    </source>
</reference>
<dbReference type="KEGG" id="sgn:SGRA_4015"/>
<keyword evidence="3" id="KW-1185">Reference proteome</keyword>
<feature type="domain" description="AB hydrolase-1" evidence="1">
    <location>
        <begin position="26"/>
        <end position="253"/>
    </location>
</feature>
<dbReference type="PANTHER" id="PTHR43798:SF33">
    <property type="entry name" value="HYDROLASE, PUTATIVE (AFU_ORTHOLOGUE AFUA_2G14860)-RELATED"/>
    <property type="match status" value="1"/>
</dbReference>
<evidence type="ECO:0000259" key="1">
    <source>
        <dbReference type="Pfam" id="PF00561"/>
    </source>
</evidence>
<keyword evidence="2" id="KW-0378">Hydrolase</keyword>